<dbReference type="InterPro" id="IPR001790">
    <property type="entry name" value="Ribosomal_uL10"/>
</dbReference>
<dbReference type="EMBL" id="MHJL01000021">
    <property type="protein sequence ID" value="OGY67510.1"/>
    <property type="molecule type" value="Genomic_DNA"/>
</dbReference>
<reference evidence="6 7" key="1">
    <citation type="journal article" date="2016" name="Nat. Commun.">
        <title>Thousands of microbial genomes shed light on interconnected biogeochemical processes in an aquifer system.</title>
        <authorList>
            <person name="Anantharaman K."/>
            <person name="Brown C.T."/>
            <person name="Hug L.A."/>
            <person name="Sharon I."/>
            <person name="Castelle C.J."/>
            <person name="Probst A.J."/>
            <person name="Thomas B.C."/>
            <person name="Singh A."/>
            <person name="Wilkins M.J."/>
            <person name="Karaoz U."/>
            <person name="Brodie E.L."/>
            <person name="Williams K.H."/>
            <person name="Hubbard S.S."/>
            <person name="Banfield J.F."/>
        </authorList>
    </citation>
    <scope>NUCLEOTIDE SEQUENCE [LARGE SCALE GENOMIC DNA]</scope>
</reference>
<protein>
    <recommendedName>
        <fullName evidence="4">Large ribosomal subunit protein uL10</fullName>
    </recommendedName>
    <alternativeName>
        <fullName evidence="5">50S ribosomal protein L10</fullName>
    </alternativeName>
</protein>
<proteinExistence type="inferred from homology"/>
<dbReference type="GO" id="GO:0005840">
    <property type="term" value="C:ribosome"/>
    <property type="evidence" value="ECO:0007669"/>
    <property type="project" value="UniProtKB-KW"/>
</dbReference>
<evidence type="ECO:0000256" key="4">
    <source>
        <dbReference type="ARBA" id="ARBA00035202"/>
    </source>
</evidence>
<dbReference type="Gene3D" id="3.30.70.1730">
    <property type="match status" value="1"/>
</dbReference>
<gene>
    <name evidence="6" type="ORF">A3I24_00230</name>
</gene>
<dbReference type="GO" id="GO:1990904">
    <property type="term" value="C:ribonucleoprotein complex"/>
    <property type="evidence" value="ECO:0007669"/>
    <property type="project" value="UniProtKB-KW"/>
</dbReference>
<sequence length="192" mass="21316">MLTKAQKTKVISDTASYIKDSKNLVFADFSTVGTKDINKLKQELKKSGSKFRIAKKTLLKLALKDSGMDFDPLQFKAQVGVIYTKQDLSSIATPIYKFSKDLTKEKKNFQILGNYDLENKVFMTADEFTVIAKLPTKEILLAQVVGVMAGTIRAFMYIIDQLSKKSPELVAAPAAVAPVAEKTVEQNEVKNL</sequence>
<dbReference type="InterPro" id="IPR043141">
    <property type="entry name" value="Ribosomal_uL10-like_sf"/>
</dbReference>
<evidence type="ECO:0000313" key="7">
    <source>
        <dbReference type="Proteomes" id="UP000177690"/>
    </source>
</evidence>
<evidence type="ECO:0000313" key="6">
    <source>
        <dbReference type="EMBL" id="OGY67510.1"/>
    </source>
</evidence>
<keyword evidence="2 6" id="KW-0689">Ribosomal protein</keyword>
<dbReference type="STRING" id="1798409.A3I24_00230"/>
<dbReference type="NCBIfam" id="NF000955">
    <property type="entry name" value="PRK00099.1-1"/>
    <property type="match status" value="1"/>
</dbReference>
<keyword evidence="3" id="KW-0687">Ribonucleoprotein</keyword>
<dbReference type="Pfam" id="PF00466">
    <property type="entry name" value="Ribosomal_L10"/>
    <property type="match status" value="1"/>
</dbReference>
<dbReference type="Proteomes" id="UP000177690">
    <property type="component" value="Unassembled WGS sequence"/>
</dbReference>
<dbReference type="AlphaFoldDB" id="A0A1G1ZUT4"/>
<dbReference type="SUPFAM" id="SSF160369">
    <property type="entry name" value="Ribosomal protein L10-like"/>
    <property type="match status" value="1"/>
</dbReference>
<accession>A0A1G1ZUT4</accession>
<evidence type="ECO:0000256" key="5">
    <source>
        <dbReference type="ARBA" id="ARBA00035502"/>
    </source>
</evidence>
<evidence type="ECO:0000256" key="3">
    <source>
        <dbReference type="ARBA" id="ARBA00023274"/>
    </source>
</evidence>
<dbReference type="InterPro" id="IPR047865">
    <property type="entry name" value="Ribosomal_uL10_bac_type"/>
</dbReference>
<comment type="similarity">
    <text evidence="1">Belongs to the universal ribosomal protein uL10 family.</text>
</comment>
<evidence type="ECO:0000256" key="1">
    <source>
        <dbReference type="ARBA" id="ARBA00008889"/>
    </source>
</evidence>
<comment type="caution">
    <text evidence="6">The sequence shown here is derived from an EMBL/GenBank/DDBJ whole genome shotgun (WGS) entry which is preliminary data.</text>
</comment>
<organism evidence="6 7">
    <name type="scientific">Candidatus Harrisonbacteria bacterium RIFCSPLOWO2_02_FULL_41_13b</name>
    <dbReference type="NCBI Taxonomy" id="1798409"/>
    <lineage>
        <taxon>Bacteria</taxon>
        <taxon>Candidatus Harrisoniibacteriota</taxon>
    </lineage>
</organism>
<dbReference type="PANTHER" id="PTHR11560">
    <property type="entry name" value="39S RIBOSOMAL PROTEIN L10, MITOCHONDRIAL"/>
    <property type="match status" value="1"/>
</dbReference>
<evidence type="ECO:0000256" key="2">
    <source>
        <dbReference type="ARBA" id="ARBA00022980"/>
    </source>
</evidence>
<name>A0A1G1ZUT4_9BACT</name>